<dbReference type="OrthoDB" id="9775391at2"/>
<dbReference type="GO" id="GO:0016855">
    <property type="term" value="F:racemase and epimerase activity, acting on amino acids and derivatives"/>
    <property type="evidence" value="ECO:0007669"/>
    <property type="project" value="UniProtKB-UniRule"/>
</dbReference>
<comment type="similarity">
    <text evidence="1 7">Belongs to the mandelate racemase/muconate lactonizing enzyme family.</text>
</comment>
<evidence type="ECO:0000313" key="10">
    <source>
        <dbReference type="Proteomes" id="UP000037392"/>
    </source>
</evidence>
<feature type="binding site" evidence="6">
    <location>
        <position position="242"/>
    </location>
    <ligand>
        <name>Mg(2+)</name>
        <dbReference type="ChEBI" id="CHEBI:18420"/>
    </ligand>
</feature>
<comment type="caution">
    <text evidence="9">The sequence shown here is derived from an EMBL/GenBank/DDBJ whole genome shotgun (WGS) entry which is preliminary data.</text>
</comment>
<gene>
    <name evidence="9" type="ORF">HMPREF9470_04987</name>
</gene>
<feature type="binding site" evidence="6">
    <location>
        <position position="216"/>
    </location>
    <ligand>
        <name>Mg(2+)</name>
        <dbReference type="ChEBI" id="CHEBI:18420"/>
    </ligand>
</feature>
<sequence>MKITGMNIEKVQIPLKEPFKVAFTTVSYLESVLIQVSTDNGCIGFGEAAPFAPVTGETVDGVIAVLELFKTGLLGMDPMDIEAVHAMMDGVIVGNGAAKCAVDLAMYDLMGKSMGLPVYKLLGGYSNVVHNDITIGISSPQSMAAEAKRLVETEGYHILKIKAGINYKDDILAMKLIREAVGPDIRLRADANQGYSVSDAVCALEGFKEYGIEAVEQCLPHWDMEGSAFIRSKVNGIQIMLDESIHGPMDAARACRLGAADILNIKLMKCGGLYPASKINAVAEANGVTCMVGCMLETKLAITAGLSLVAAKKNVTEADCDSFLYYKENPIEGGFTQERDIFTLLDEPGFGVYFNM</sequence>
<dbReference type="RefSeq" id="WP_007869079.1">
    <property type="nucleotide sequence ID" value="NZ_KQ235884.1"/>
</dbReference>
<name>A0A0J9BME3_9FIRM</name>
<dbReference type="CDD" id="cd03319">
    <property type="entry name" value="L-Ala-DL-Glu_epimerase"/>
    <property type="match status" value="1"/>
</dbReference>
<dbReference type="Pfam" id="PF13378">
    <property type="entry name" value="MR_MLE_C"/>
    <property type="match status" value="1"/>
</dbReference>
<comment type="cofactor">
    <cofactor evidence="6 7">
        <name>Mg(2+)</name>
        <dbReference type="ChEBI" id="CHEBI:18420"/>
    </cofactor>
    <text evidence="6 7">Binds 1 Mg(2+) ion per subunit.</text>
</comment>
<keyword evidence="2 6" id="KW-0479">Metal-binding</keyword>
<dbReference type="GO" id="GO:0006518">
    <property type="term" value="P:peptide metabolic process"/>
    <property type="evidence" value="ECO:0007669"/>
    <property type="project" value="UniProtKB-ARBA"/>
</dbReference>
<dbReference type="InterPro" id="IPR013342">
    <property type="entry name" value="Mandelate_racemase_C"/>
</dbReference>
<dbReference type="EC" id="5.1.1.-" evidence="7"/>
<accession>A0A0J9BME3</accession>
<dbReference type="FunFam" id="3.30.390.10:FF:000009">
    <property type="entry name" value="Hydrophobic dipeptide epimerase"/>
    <property type="match status" value="1"/>
</dbReference>
<dbReference type="PANTHER" id="PTHR48073">
    <property type="entry name" value="O-SUCCINYLBENZOATE SYNTHASE-RELATED"/>
    <property type="match status" value="1"/>
</dbReference>
<feature type="active site" description="Proton acceptor; specific for (R)-substrate epimerization" evidence="5">
    <location>
        <position position="162"/>
    </location>
</feature>
<dbReference type="InterPro" id="IPR036849">
    <property type="entry name" value="Enolase-like_C_sf"/>
</dbReference>
<evidence type="ECO:0000313" key="9">
    <source>
        <dbReference type="EMBL" id="KMW14048.1"/>
    </source>
</evidence>
<dbReference type="Gene3D" id="3.20.20.120">
    <property type="entry name" value="Enolase-like C-terminal domain"/>
    <property type="match status" value="1"/>
</dbReference>
<dbReference type="InterPro" id="IPR029065">
    <property type="entry name" value="Enolase_C-like"/>
</dbReference>
<dbReference type="GO" id="GO:0000287">
    <property type="term" value="F:magnesium ion binding"/>
    <property type="evidence" value="ECO:0007669"/>
    <property type="project" value="UniProtKB-ARBA"/>
</dbReference>
<dbReference type="AlphaFoldDB" id="A0A0J9BME3"/>
<dbReference type="SMART" id="SM00922">
    <property type="entry name" value="MR_MLE"/>
    <property type="match status" value="1"/>
</dbReference>
<dbReference type="GeneID" id="93164823"/>
<organism evidence="9 10">
    <name type="scientific">[Clostridium] citroniae WAL-19142</name>
    <dbReference type="NCBI Taxonomy" id="742734"/>
    <lineage>
        <taxon>Bacteria</taxon>
        <taxon>Bacillati</taxon>
        <taxon>Bacillota</taxon>
        <taxon>Clostridia</taxon>
        <taxon>Lachnospirales</taxon>
        <taxon>Lachnospiraceae</taxon>
        <taxon>Enterocloster</taxon>
    </lineage>
</organism>
<evidence type="ECO:0000256" key="4">
    <source>
        <dbReference type="ARBA" id="ARBA00023235"/>
    </source>
</evidence>
<evidence type="ECO:0000259" key="8">
    <source>
        <dbReference type="SMART" id="SM00922"/>
    </source>
</evidence>
<evidence type="ECO:0000256" key="7">
    <source>
        <dbReference type="RuleBase" id="RU366006"/>
    </source>
</evidence>
<dbReference type="SUPFAM" id="SSF51604">
    <property type="entry name" value="Enolase C-terminal domain-like"/>
    <property type="match status" value="1"/>
</dbReference>
<evidence type="ECO:0000256" key="1">
    <source>
        <dbReference type="ARBA" id="ARBA00008031"/>
    </source>
</evidence>
<evidence type="ECO:0000256" key="3">
    <source>
        <dbReference type="ARBA" id="ARBA00022842"/>
    </source>
</evidence>
<dbReference type="SUPFAM" id="SSF54826">
    <property type="entry name" value="Enolase N-terminal domain-like"/>
    <property type="match status" value="1"/>
</dbReference>
<protein>
    <recommendedName>
        <fullName evidence="7">Dipeptide epimerase</fullName>
        <ecNumber evidence="7">5.1.1.-</ecNumber>
    </recommendedName>
</protein>
<dbReference type="InterPro" id="IPR013341">
    <property type="entry name" value="Mandelate_racemase_N_dom"/>
</dbReference>
<reference evidence="9 10" key="1">
    <citation type="submission" date="2011-04" db="EMBL/GenBank/DDBJ databases">
        <title>The Genome Sequence of Clostridium citroniae WAL-19142.</title>
        <authorList>
            <consortium name="The Broad Institute Genome Sequencing Platform"/>
            <person name="Earl A."/>
            <person name="Ward D."/>
            <person name="Feldgarden M."/>
            <person name="Gevers D."/>
            <person name="Warren Y.A."/>
            <person name="Tyrrell K.L."/>
            <person name="Citron D.M."/>
            <person name="Goldstein E.J."/>
            <person name="Daigneault M."/>
            <person name="Allen-Vercoe E."/>
            <person name="Young S.K."/>
            <person name="Zeng Q."/>
            <person name="Gargeya S."/>
            <person name="Fitzgerald M."/>
            <person name="Haas B."/>
            <person name="Abouelleil A."/>
            <person name="Alvarado L."/>
            <person name="Arachchi H.M."/>
            <person name="Berlin A."/>
            <person name="Brown A."/>
            <person name="Chapman S.B."/>
            <person name="Chen Z."/>
            <person name="Dunbar C."/>
            <person name="Freedman E."/>
            <person name="Gearin G."/>
            <person name="Gellesch M."/>
            <person name="Goldberg J."/>
            <person name="Griggs A."/>
            <person name="Gujja S."/>
            <person name="Heilman E.R."/>
            <person name="Heiman D."/>
            <person name="Howarth C."/>
            <person name="Larson L."/>
            <person name="Lui A."/>
            <person name="MacDonald P.J."/>
            <person name="Mehta T."/>
            <person name="Montmayeur A."/>
            <person name="Murphy C."/>
            <person name="Neiman D."/>
            <person name="Pearson M."/>
            <person name="Priest M."/>
            <person name="Roberts A."/>
            <person name="Saif S."/>
            <person name="Shea T."/>
            <person name="Shenoy N."/>
            <person name="Sisk P."/>
            <person name="Stolte C."/>
            <person name="Sykes S."/>
            <person name="White J."/>
            <person name="Yandava C."/>
            <person name="Wortman J."/>
            <person name="Nusbaum C."/>
            <person name="Birren B."/>
        </authorList>
    </citation>
    <scope>NUCLEOTIDE SEQUENCE [LARGE SCALE GENOMIC DNA]</scope>
    <source>
        <strain evidence="9 10">WAL-19142</strain>
    </source>
</reference>
<dbReference type="PANTHER" id="PTHR48073:SF2">
    <property type="entry name" value="O-SUCCINYLBENZOATE SYNTHASE"/>
    <property type="match status" value="1"/>
</dbReference>
<evidence type="ECO:0000256" key="6">
    <source>
        <dbReference type="PIRSR" id="PIRSR634603-3"/>
    </source>
</evidence>
<proteinExistence type="inferred from homology"/>
<dbReference type="InterPro" id="IPR029017">
    <property type="entry name" value="Enolase-like_N"/>
</dbReference>
<dbReference type="EMBL" id="ADLK01000042">
    <property type="protein sequence ID" value="KMW14048.1"/>
    <property type="molecule type" value="Genomic_DNA"/>
</dbReference>
<dbReference type="InterPro" id="IPR034603">
    <property type="entry name" value="Dipeptide_epimerase"/>
</dbReference>
<feature type="binding site" evidence="6">
    <location>
        <position position="190"/>
    </location>
    <ligand>
        <name>Mg(2+)</name>
        <dbReference type="ChEBI" id="CHEBI:18420"/>
    </ligand>
</feature>
<evidence type="ECO:0000256" key="2">
    <source>
        <dbReference type="ARBA" id="ARBA00022723"/>
    </source>
</evidence>
<dbReference type="SFLD" id="SFLDS00001">
    <property type="entry name" value="Enolase"/>
    <property type="match status" value="1"/>
</dbReference>
<dbReference type="Gene3D" id="3.30.390.10">
    <property type="entry name" value="Enolase-like, N-terminal domain"/>
    <property type="match status" value="1"/>
</dbReference>
<feature type="active site" description="Proton acceptor; specific for (S)-substrate epimerization" evidence="5">
    <location>
        <position position="266"/>
    </location>
</feature>
<dbReference type="SFLD" id="SFLDF00009">
    <property type="entry name" value="o-succinylbenzoate_synthase"/>
    <property type="match status" value="1"/>
</dbReference>
<dbReference type="PATRIC" id="fig|742734.4.peg.5336"/>
<keyword evidence="4 7" id="KW-0413">Isomerase</keyword>
<dbReference type="SFLD" id="SFLDG00180">
    <property type="entry name" value="muconate_cycloisomerase"/>
    <property type="match status" value="1"/>
</dbReference>
<evidence type="ECO:0000256" key="5">
    <source>
        <dbReference type="PIRSR" id="PIRSR634603-1"/>
    </source>
</evidence>
<dbReference type="Pfam" id="PF02746">
    <property type="entry name" value="MR_MLE_N"/>
    <property type="match status" value="1"/>
</dbReference>
<dbReference type="Proteomes" id="UP000037392">
    <property type="component" value="Unassembled WGS sequence"/>
</dbReference>
<feature type="domain" description="Mandelate racemase/muconate lactonizing enzyme C-terminal" evidence="8">
    <location>
        <begin position="140"/>
        <end position="237"/>
    </location>
</feature>
<keyword evidence="3 6" id="KW-0460">Magnesium</keyword>